<dbReference type="OrthoDB" id="1934793at2759"/>
<dbReference type="CDD" id="cd09279">
    <property type="entry name" value="RNase_HI_like"/>
    <property type="match status" value="1"/>
</dbReference>
<dbReference type="GO" id="GO:0003676">
    <property type="term" value="F:nucleic acid binding"/>
    <property type="evidence" value="ECO:0007669"/>
    <property type="project" value="InterPro"/>
</dbReference>
<dbReference type="InterPro" id="IPR002156">
    <property type="entry name" value="RNaseH_domain"/>
</dbReference>
<dbReference type="PANTHER" id="PTHR48475">
    <property type="entry name" value="RIBONUCLEASE H"/>
    <property type="match status" value="1"/>
</dbReference>
<dbReference type="InterPro" id="IPR012337">
    <property type="entry name" value="RNaseH-like_sf"/>
</dbReference>
<comment type="caution">
    <text evidence="2">The sequence shown here is derived from an EMBL/GenBank/DDBJ whole genome shotgun (WGS) entry which is preliminary data.</text>
</comment>
<dbReference type="EMBL" id="SMMG02000011">
    <property type="protein sequence ID" value="KAA3456940.1"/>
    <property type="molecule type" value="Genomic_DNA"/>
</dbReference>
<feature type="domain" description="RNase H type-1" evidence="1">
    <location>
        <begin position="13"/>
        <end position="116"/>
    </location>
</feature>
<sequence length="152" mass="17354">MVHVDSSTARMGSGAGAFVIDPEGNEWPYKLLFGFQTSNNIAEYETLISRLQLGNLTIHTDSQLVAKLIHGEYKVKKPTLKRYHTTTIQLLVRFDKAKVRQLPMNNNMHAYTLSKLAYSITIEQRGKSYSNIRKRRATMFPKCSLQPKKKHG</sequence>
<dbReference type="GO" id="GO:0004523">
    <property type="term" value="F:RNA-DNA hybrid ribonuclease activity"/>
    <property type="evidence" value="ECO:0007669"/>
    <property type="project" value="InterPro"/>
</dbReference>
<evidence type="ECO:0000313" key="3">
    <source>
        <dbReference type="Proteomes" id="UP000325315"/>
    </source>
</evidence>
<dbReference type="AlphaFoldDB" id="A0A5B6UFR9"/>
<protein>
    <submittedName>
        <fullName evidence="2">Integrase, catalytic core</fullName>
    </submittedName>
</protein>
<dbReference type="Pfam" id="PF13456">
    <property type="entry name" value="RVT_3"/>
    <property type="match status" value="1"/>
</dbReference>
<gene>
    <name evidence="2" type="ORF">EPI10_003678</name>
</gene>
<dbReference type="PANTHER" id="PTHR48475:SF1">
    <property type="entry name" value="RNASE H TYPE-1 DOMAIN-CONTAINING PROTEIN"/>
    <property type="match status" value="1"/>
</dbReference>
<evidence type="ECO:0000313" key="2">
    <source>
        <dbReference type="EMBL" id="KAA3456940.1"/>
    </source>
</evidence>
<keyword evidence="3" id="KW-1185">Reference proteome</keyword>
<name>A0A5B6UFR9_9ROSI</name>
<proteinExistence type="predicted"/>
<evidence type="ECO:0000259" key="1">
    <source>
        <dbReference type="Pfam" id="PF13456"/>
    </source>
</evidence>
<reference evidence="3" key="1">
    <citation type="journal article" date="2019" name="Plant Biotechnol. J.">
        <title>Genome sequencing of the Australian wild diploid species Gossypium australe highlights disease resistance and delayed gland morphogenesis.</title>
        <authorList>
            <person name="Cai Y."/>
            <person name="Cai X."/>
            <person name="Wang Q."/>
            <person name="Wang P."/>
            <person name="Zhang Y."/>
            <person name="Cai C."/>
            <person name="Xu Y."/>
            <person name="Wang K."/>
            <person name="Zhou Z."/>
            <person name="Wang C."/>
            <person name="Geng S."/>
            <person name="Li B."/>
            <person name="Dong Q."/>
            <person name="Hou Y."/>
            <person name="Wang H."/>
            <person name="Ai P."/>
            <person name="Liu Z."/>
            <person name="Yi F."/>
            <person name="Sun M."/>
            <person name="An G."/>
            <person name="Cheng J."/>
            <person name="Zhang Y."/>
            <person name="Shi Q."/>
            <person name="Xie Y."/>
            <person name="Shi X."/>
            <person name="Chang Y."/>
            <person name="Huang F."/>
            <person name="Chen Y."/>
            <person name="Hong S."/>
            <person name="Mi L."/>
            <person name="Sun Q."/>
            <person name="Zhang L."/>
            <person name="Zhou B."/>
            <person name="Peng R."/>
            <person name="Zhang X."/>
            <person name="Liu F."/>
        </authorList>
    </citation>
    <scope>NUCLEOTIDE SEQUENCE [LARGE SCALE GENOMIC DNA]</scope>
    <source>
        <strain evidence="3">cv. PA1801</strain>
    </source>
</reference>
<dbReference type="SUPFAM" id="SSF53098">
    <property type="entry name" value="Ribonuclease H-like"/>
    <property type="match status" value="1"/>
</dbReference>
<dbReference type="Gene3D" id="3.30.420.10">
    <property type="entry name" value="Ribonuclease H-like superfamily/Ribonuclease H"/>
    <property type="match status" value="1"/>
</dbReference>
<dbReference type="Proteomes" id="UP000325315">
    <property type="component" value="Unassembled WGS sequence"/>
</dbReference>
<accession>A0A5B6UFR9</accession>
<dbReference type="InterPro" id="IPR036397">
    <property type="entry name" value="RNaseH_sf"/>
</dbReference>
<organism evidence="2 3">
    <name type="scientific">Gossypium australe</name>
    <dbReference type="NCBI Taxonomy" id="47621"/>
    <lineage>
        <taxon>Eukaryota</taxon>
        <taxon>Viridiplantae</taxon>
        <taxon>Streptophyta</taxon>
        <taxon>Embryophyta</taxon>
        <taxon>Tracheophyta</taxon>
        <taxon>Spermatophyta</taxon>
        <taxon>Magnoliopsida</taxon>
        <taxon>eudicotyledons</taxon>
        <taxon>Gunneridae</taxon>
        <taxon>Pentapetalae</taxon>
        <taxon>rosids</taxon>
        <taxon>malvids</taxon>
        <taxon>Malvales</taxon>
        <taxon>Malvaceae</taxon>
        <taxon>Malvoideae</taxon>
        <taxon>Gossypium</taxon>
    </lineage>
</organism>